<feature type="signal peptide" evidence="1">
    <location>
        <begin position="1"/>
        <end position="23"/>
    </location>
</feature>
<accession>A0A9P0FF72</accession>
<organism evidence="2 3">
    <name type="scientific">Brassicogethes aeneus</name>
    <name type="common">Rape pollen beetle</name>
    <name type="synonym">Meligethes aeneus</name>
    <dbReference type="NCBI Taxonomy" id="1431903"/>
    <lineage>
        <taxon>Eukaryota</taxon>
        <taxon>Metazoa</taxon>
        <taxon>Ecdysozoa</taxon>
        <taxon>Arthropoda</taxon>
        <taxon>Hexapoda</taxon>
        <taxon>Insecta</taxon>
        <taxon>Pterygota</taxon>
        <taxon>Neoptera</taxon>
        <taxon>Endopterygota</taxon>
        <taxon>Coleoptera</taxon>
        <taxon>Polyphaga</taxon>
        <taxon>Cucujiformia</taxon>
        <taxon>Nitidulidae</taxon>
        <taxon>Meligethinae</taxon>
        <taxon>Brassicogethes</taxon>
    </lineage>
</organism>
<protein>
    <submittedName>
        <fullName evidence="2">Uncharacterized protein</fullName>
    </submittedName>
</protein>
<evidence type="ECO:0000313" key="3">
    <source>
        <dbReference type="Proteomes" id="UP001154078"/>
    </source>
</evidence>
<proteinExistence type="predicted"/>
<evidence type="ECO:0000313" key="2">
    <source>
        <dbReference type="EMBL" id="CAH0551897.1"/>
    </source>
</evidence>
<evidence type="ECO:0000256" key="1">
    <source>
        <dbReference type="SAM" id="SignalP"/>
    </source>
</evidence>
<feature type="chain" id="PRO_5040154286" evidence="1">
    <location>
        <begin position="24"/>
        <end position="129"/>
    </location>
</feature>
<keyword evidence="1" id="KW-0732">Signal</keyword>
<dbReference type="OrthoDB" id="6350276at2759"/>
<gene>
    <name evidence="2" type="ORF">MELIAE_LOCUS4417</name>
</gene>
<dbReference type="EMBL" id="OV121133">
    <property type="protein sequence ID" value="CAH0551897.1"/>
    <property type="molecule type" value="Genomic_DNA"/>
</dbReference>
<reference evidence="2" key="1">
    <citation type="submission" date="2021-12" db="EMBL/GenBank/DDBJ databases">
        <authorList>
            <person name="King R."/>
        </authorList>
    </citation>
    <scope>NUCLEOTIDE SEQUENCE</scope>
</reference>
<name>A0A9P0FF72_BRAAE</name>
<keyword evidence="3" id="KW-1185">Reference proteome</keyword>
<sequence length="129" mass="14633">MCARRTIVLLVYFLIAFLAGSLAKGYLSDKRAQAGSFKTMMRYGRSNSKNFINPGKDGKYYKVIPRAEAFHIMSRYGKRSSWSPNSSLVYPVPKSRCIEGENLSCSFTGISNFYRCNVRKEPTTNFDEA</sequence>
<dbReference type="AlphaFoldDB" id="A0A9P0FF72"/>
<dbReference type="Proteomes" id="UP001154078">
    <property type="component" value="Chromosome 2"/>
</dbReference>